<dbReference type="EMBL" id="JGEU01000017">
    <property type="protein sequence ID" value="EYB12049.1"/>
    <property type="molecule type" value="Genomic_DNA"/>
</dbReference>
<evidence type="ECO:0008006" key="3">
    <source>
        <dbReference type="Google" id="ProtNLM"/>
    </source>
</evidence>
<reference evidence="1 2" key="1">
    <citation type="submission" date="2014-02" db="EMBL/GenBank/DDBJ databases">
        <authorList>
            <person name="Sears C."/>
            <person name="Carroll K."/>
            <person name="Sack B.R."/>
            <person name="Qadri F."/>
            <person name="Myers L.L."/>
            <person name="Chung G.-T."/>
            <person name="Escheverria P."/>
            <person name="Fraser C.M."/>
            <person name="Sadzewicz L."/>
            <person name="Shefchek K.A."/>
            <person name="Tallon L."/>
            <person name="Das S.P."/>
            <person name="Daugherty S."/>
            <person name="Mongodin E.F."/>
        </authorList>
    </citation>
    <scope>NUCLEOTIDE SEQUENCE [LARGE SCALE GENOMIC DNA]</scope>
    <source>
        <strain evidence="1 2">3783N1-6</strain>
    </source>
</reference>
<dbReference type="Proteomes" id="UP000021175">
    <property type="component" value="Unassembled WGS sequence"/>
</dbReference>
<gene>
    <name evidence="1" type="ORF">M119_4805</name>
</gene>
<organism evidence="1 2">
    <name type="scientific">Bacteroides fragilis str. 3783N1-6</name>
    <dbReference type="NCBI Taxonomy" id="1339310"/>
    <lineage>
        <taxon>Bacteria</taxon>
        <taxon>Pseudomonadati</taxon>
        <taxon>Bacteroidota</taxon>
        <taxon>Bacteroidia</taxon>
        <taxon>Bacteroidales</taxon>
        <taxon>Bacteroidaceae</taxon>
        <taxon>Bacteroides</taxon>
    </lineage>
</organism>
<name>A0AB73AS61_BACFG</name>
<dbReference type="AlphaFoldDB" id="A0AB73AS61"/>
<evidence type="ECO:0000313" key="1">
    <source>
        <dbReference type="EMBL" id="EYB12049.1"/>
    </source>
</evidence>
<comment type="caution">
    <text evidence="1">The sequence shown here is derived from an EMBL/GenBank/DDBJ whole genome shotgun (WGS) entry which is preliminary data.</text>
</comment>
<sequence length="75" mass="8796">MRQGFQQAPPFPIIPSIWQSTLKKGRACVSCIYAQIKRSALLPLFLIHLSLEYPLYYLKEKMEFIFSYMDSSYAQ</sequence>
<proteinExistence type="predicted"/>
<evidence type="ECO:0000313" key="2">
    <source>
        <dbReference type="Proteomes" id="UP000021175"/>
    </source>
</evidence>
<accession>A0AB73AS61</accession>
<protein>
    <recommendedName>
        <fullName evidence="3">Transmembrane protein</fullName>
    </recommendedName>
</protein>